<reference evidence="1" key="1">
    <citation type="journal article" date="2018" name="Data Brief">
        <title>Genome sequence data from 17 accessions of Ensete ventricosum, a staple food crop for millions in Ethiopia.</title>
        <authorList>
            <person name="Yemataw Z."/>
            <person name="Muzemil S."/>
            <person name="Ambachew D."/>
            <person name="Tripathi L."/>
            <person name="Tesfaye K."/>
            <person name="Chala A."/>
            <person name="Farbos A."/>
            <person name="O'Neill P."/>
            <person name="Moore K."/>
            <person name="Grant M."/>
            <person name="Studholme D.J."/>
        </authorList>
    </citation>
    <scope>NUCLEOTIDE SEQUENCE [LARGE SCALE GENOMIC DNA]</scope>
    <source>
        <tissue evidence="1">Leaf</tissue>
    </source>
</reference>
<dbReference type="EMBL" id="KV876292">
    <property type="protein sequence ID" value="RZR74572.1"/>
    <property type="molecule type" value="Genomic_DNA"/>
</dbReference>
<proteinExistence type="predicted"/>
<dbReference type="AlphaFoldDB" id="A0A445MJW9"/>
<dbReference type="Proteomes" id="UP000290560">
    <property type="component" value="Unassembled WGS sequence"/>
</dbReference>
<gene>
    <name evidence="1" type="ORF">BHM03_00038728</name>
</gene>
<name>A0A445MJW9_ENSVE</name>
<accession>A0A445MJW9</accession>
<evidence type="ECO:0000313" key="1">
    <source>
        <dbReference type="EMBL" id="RZR74572.1"/>
    </source>
</evidence>
<sequence length="205" mass="23851">MIRHPRHPRHPHYSSPTSDFFSLHGEKKHLPAWGERTRQLVCPVRTARYRDCLIERYVPVCQLTGTRTARYRVVSPKSVVGDQFQSWAVNFGCRQSIEGERRRGRNLFRRALLFPDSPARSVAHGRFFDGARRNEAMSPHENHGLHSFVSVPQKSPAFDLLSRMLEYIAWKDLLHIGIIDSCETYFSVRYDPRKRITAAQALEHE</sequence>
<protein>
    <submittedName>
        <fullName evidence="1">Uncharacterized protein</fullName>
    </submittedName>
</protein>
<organism evidence="1">
    <name type="scientific">Ensete ventricosum</name>
    <name type="common">Abyssinian banana</name>
    <name type="synonym">Musa ensete</name>
    <dbReference type="NCBI Taxonomy" id="4639"/>
    <lineage>
        <taxon>Eukaryota</taxon>
        <taxon>Viridiplantae</taxon>
        <taxon>Streptophyta</taxon>
        <taxon>Embryophyta</taxon>
        <taxon>Tracheophyta</taxon>
        <taxon>Spermatophyta</taxon>
        <taxon>Magnoliopsida</taxon>
        <taxon>Liliopsida</taxon>
        <taxon>Zingiberales</taxon>
        <taxon>Musaceae</taxon>
        <taxon>Ensete</taxon>
    </lineage>
</organism>